<organism evidence="2 3">
    <name type="scientific">Corynebacterium ulcerans FRC58</name>
    <dbReference type="NCBI Taxonomy" id="1408268"/>
    <lineage>
        <taxon>Bacteria</taxon>
        <taxon>Bacillati</taxon>
        <taxon>Actinomycetota</taxon>
        <taxon>Actinomycetes</taxon>
        <taxon>Mycobacteriales</taxon>
        <taxon>Corynebacteriaceae</taxon>
        <taxon>Corynebacterium</taxon>
    </lineage>
</organism>
<gene>
    <name evidence="2" type="ORF">CulFRC58_2078</name>
</gene>
<feature type="region of interest" description="Disordered" evidence="1">
    <location>
        <begin position="1"/>
        <end position="43"/>
    </location>
</feature>
<proteinExistence type="predicted"/>
<accession>A0ABM5U366</accession>
<evidence type="ECO:0000313" key="2">
    <source>
        <dbReference type="EMBL" id="AKN77932.1"/>
    </source>
</evidence>
<sequence>MVNEFIAHGLESSSANEKNSKGFPSFPRLATTGSSAPEPKPKP</sequence>
<reference evidence="2 3" key="1">
    <citation type="journal article" date="2014" name="Int. J. Syst. Evol. Microbiol.">
        <title>Draft Genome Sequence of Corynebacterium ulcerans FRC58, Isolated from the Bronchitic Aspiration of a Patient in France.</title>
        <authorList>
            <person name="Silva Ado S."/>
            <person name="Barauna R.A."/>
            <person name="de Sa P.C."/>
            <person name="das Gracas D.A."/>
            <person name="Carneiro A.R."/>
            <person name="Thouvenin M."/>
            <person name="Azevedo V."/>
            <person name="Badell E."/>
            <person name="Guiso N."/>
            <person name="da Silva A.L."/>
            <person name="Ramos R.T."/>
        </authorList>
    </citation>
    <scope>NUCLEOTIDE SEQUENCE [LARGE SCALE GENOMIC DNA]</scope>
    <source>
        <strain evidence="2 3">FRC58</strain>
    </source>
</reference>
<keyword evidence="3" id="KW-1185">Reference proteome</keyword>
<evidence type="ECO:0000256" key="1">
    <source>
        <dbReference type="SAM" id="MobiDB-lite"/>
    </source>
</evidence>
<protein>
    <submittedName>
        <fullName evidence="2">Uncharacterized protein</fullName>
    </submittedName>
</protein>
<dbReference type="EMBL" id="CP011913">
    <property type="protein sequence ID" value="AKN77932.1"/>
    <property type="molecule type" value="Genomic_DNA"/>
</dbReference>
<dbReference type="Proteomes" id="UP000036185">
    <property type="component" value="Chromosome"/>
</dbReference>
<name>A0ABM5U366_CORUL</name>
<evidence type="ECO:0000313" key="3">
    <source>
        <dbReference type="Proteomes" id="UP000036185"/>
    </source>
</evidence>